<dbReference type="GO" id="GO:0030154">
    <property type="term" value="P:cell differentiation"/>
    <property type="evidence" value="ECO:0007669"/>
    <property type="project" value="TreeGrafter"/>
</dbReference>
<dbReference type="GO" id="GO:0005634">
    <property type="term" value="C:nucleus"/>
    <property type="evidence" value="ECO:0007669"/>
    <property type="project" value="UniProtKB-SubCell"/>
</dbReference>
<dbReference type="GO" id="GO:0000978">
    <property type="term" value="F:RNA polymerase II cis-regulatory region sequence-specific DNA binding"/>
    <property type="evidence" value="ECO:0007669"/>
    <property type="project" value="TreeGrafter"/>
</dbReference>
<proteinExistence type="predicted"/>
<evidence type="ECO:0000256" key="1">
    <source>
        <dbReference type="ARBA" id="ARBA00023125"/>
    </source>
</evidence>
<dbReference type="Proteomes" id="UP000594262">
    <property type="component" value="Unplaced"/>
</dbReference>
<dbReference type="InterPro" id="IPR001766">
    <property type="entry name" value="Fork_head_dom"/>
</dbReference>
<dbReference type="PANTHER" id="PTHR11829:SF343">
    <property type="entry name" value="FORK-HEAD DOMAIN-CONTAINING PROTEIN"/>
    <property type="match status" value="1"/>
</dbReference>
<organism evidence="5 6">
    <name type="scientific">Clytia hemisphaerica</name>
    <dbReference type="NCBI Taxonomy" id="252671"/>
    <lineage>
        <taxon>Eukaryota</taxon>
        <taxon>Metazoa</taxon>
        <taxon>Cnidaria</taxon>
        <taxon>Hydrozoa</taxon>
        <taxon>Hydroidolina</taxon>
        <taxon>Leptothecata</taxon>
        <taxon>Obeliida</taxon>
        <taxon>Clytiidae</taxon>
        <taxon>Clytia</taxon>
    </lineage>
</organism>
<evidence type="ECO:0000256" key="3">
    <source>
        <dbReference type="SAM" id="MobiDB-lite"/>
    </source>
</evidence>
<dbReference type="GO" id="GO:0000981">
    <property type="term" value="F:DNA-binding transcription factor activity, RNA polymerase II-specific"/>
    <property type="evidence" value="ECO:0007669"/>
    <property type="project" value="TreeGrafter"/>
</dbReference>
<evidence type="ECO:0000259" key="4">
    <source>
        <dbReference type="PROSITE" id="PS50039"/>
    </source>
</evidence>
<feature type="region of interest" description="Disordered" evidence="3">
    <location>
        <begin position="94"/>
        <end position="121"/>
    </location>
</feature>
<dbReference type="SMART" id="SM00339">
    <property type="entry name" value="FH"/>
    <property type="match status" value="1"/>
</dbReference>
<accession>A0A7M5X7F5</accession>
<dbReference type="PRINTS" id="PR00053">
    <property type="entry name" value="FORKHEAD"/>
</dbReference>
<protein>
    <recommendedName>
        <fullName evidence="4">Fork-head domain-containing protein</fullName>
    </recommendedName>
</protein>
<keyword evidence="2" id="KW-0539">Nucleus</keyword>
<keyword evidence="6" id="KW-1185">Reference proteome</keyword>
<feature type="DNA-binding region" description="Fork-head" evidence="2">
    <location>
        <begin position="129"/>
        <end position="217"/>
    </location>
</feature>
<dbReference type="Pfam" id="PF00250">
    <property type="entry name" value="Forkhead"/>
    <property type="match status" value="1"/>
</dbReference>
<reference evidence="5" key="1">
    <citation type="submission" date="2021-01" db="UniProtKB">
        <authorList>
            <consortium name="EnsemblMetazoa"/>
        </authorList>
    </citation>
    <scope>IDENTIFICATION</scope>
</reference>
<evidence type="ECO:0000313" key="6">
    <source>
        <dbReference type="Proteomes" id="UP000594262"/>
    </source>
</evidence>
<dbReference type="InterPro" id="IPR036390">
    <property type="entry name" value="WH_DNA-bd_sf"/>
</dbReference>
<dbReference type="InterPro" id="IPR047519">
    <property type="entry name" value="FH_FOXQ2-like"/>
</dbReference>
<dbReference type="PROSITE" id="PS50039">
    <property type="entry name" value="FORK_HEAD_3"/>
    <property type="match status" value="1"/>
</dbReference>
<feature type="compositionally biased region" description="Pro residues" evidence="3">
    <location>
        <begin position="300"/>
        <end position="309"/>
    </location>
</feature>
<dbReference type="EnsemblMetazoa" id="CLYHEMT018884.1">
    <property type="protein sequence ID" value="CLYHEMP018884.1"/>
    <property type="gene ID" value="CLYHEMG018884"/>
</dbReference>
<dbReference type="AlphaFoldDB" id="A0A7M5X7F5"/>
<name>A0A7M5X7F5_9CNID</name>
<dbReference type="SUPFAM" id="SSF46785">
    <property type="entry name" value="Winged helix' DNA-binding domain"/>
    <property type="match status" value="1"/>
</dbReference>
<evidence type="ECO:0000313" key="5">
    <source>
        <dbReference type="EnsemblMetazoa" id="CLYHEMP018884.1"/>
    </source>
</evidence>
<comment type="subcellular location">
    <subcellularLocation>
        <location evidence="2">Nucleus</location>
    </subcellularLocation>
</comment>
<dbReference type="OrthoDB" id="5976649at2759"/>
<dbReference type="InterPro" id="IPR050211">
    <property type="entry name" value="FOX_domain-containing"/>
</dbReference>
<dbReference type="CDD" id="cd20035">
    <property type="entry name" value="FH_FOXQ2-like"/>
    <property type="match status" value="1"/>
</dbReference>
<dbReference type="PANTHER" id="PTHR11829">
    <property type="entry name" value="FORKHEAD BOX PROTEIN"/>
    <property type="match status" value="1"/>
</dbReference>
<evidence type="ECO:0000256" key="2">
    <source>
        <dbReference type="PROSITE-ProRule" id="PRU00089"/>
    </source>
</evidence>
<feature type="domain" description="Fork-head" evidence="4">
    <location>
        <begin position="129"/>
        <end position="217"/>
    </location>
</feature>
<sequence length="309" mass="36230">MTSPSSNVDDSDFLSRYPLINHKRKFKEQIKLNIRDKFSITEREGHRAKCGQNTTDFLRDNNNNRIIAPERKYNEIPSNIYDQHNKNMPLLEQQRRRLSDDESNSDNETTNSPDTKKSFDLEESGQFPSYTAMIAQAVLSTPQHKITLGGIYDFIEINYKGLEKRVKGWRNCVRHNLSLNECFIKLGRSENGRGNDWTIHPNYLNSFMKGEYRKRRACMKKRFDFVWLSNITQTSPPHHQCTCSPCNTRTPYPVPAFPHRHSPPHTSSRVDTELDYGSEVYLRTNKRSHSTEYRHRPYKPLTPPFTPKF</sequence>
<feature type="region of interest" description="Disordered" evidence="3">
    <location>
        <begin position="287"/>
        <end position="309"/>
    </location>
</feature>
<dbReference type="InterPro" id="IPR036388">
    <property type="entry name" value="WH-like_DNA-bd_sf"/>
</dbReference>
<keyword evidence="1 2" id="KW-0238">DNA-binding</keyword>
<dbReference type="Gene3D" id="1.10.10.10">
    <property type="entry name" value="Winged helix-like DNA-binding domain superfamily/Winged helix DNA-binding domain"/>
    <property type="match status" value="1"/>
</dbReference>
<dbReference type="GO" id="GO:0009653">
    <property type="term" value="P:anatomical structure morphogenesis"/>
    <property type="evidence" value="ECO:0007669"/>
    <property type="project" value="TreeGrafter"/>
</dbReference>